<dbReference type="InterPro" id="IPR024687">
    <property type="entry name" value="MMS19_C"/>
</dbReference>
<feature type="compositionally biased region" description="Low complexity" evidence="11">
    <location>
        <begin position="1"/>
        <end position="15"/>
    </location>
</feature>
<dbReference type="InterPro" id="IPR029240">
    <property type="entry name" value="MMS19_N"/>
</dbReference>
<dbReference type="GeneID" id="129331792"/>
<keyword evidence="8 10" id="KW-0206">Cytoskeleton</keyword>
<sequence>MMAAGGADVDAGAPGSRLQPWERESAAQEAAEGVKAGTCTILDVVETLGSSLENGDSRIRARGLQMLSEVLLQCYSVLQEKEVTHLVLFSENRLKDHHTVIPFVLQGLKALSMCAALAPGLAVSVLKAIFQEVHVQSLLQLDRHTVYSIITNFMSSRETELKSLGADFTFGFIQVMDGEKDPRNLLVAFQIVRDIIVKGYALGPFAEELFEVTSCYFPIDFTPPPNDPHGIQREDLITSLRAVLTSTPAFAEFLLPLLIEKMDSDIQSAKLDSLQTLNACCMIYGQKELKDFLPSLWSSLRREVFQTASERVETEGLSALRALSTCLSRSVLSSDDEDILESFLRGILQDCRHHLCEPDMKLVWPSAKLLQAAAGASLRAYYRITSSVFPLLVEQYNKHLQSSQRRTILEVLLGFLELRQKWDPEEEDKSPLLCSKGALCSMVFSALVEPNVQLQLVGIRVLTFLGLLQGLLDHLDVARLVDSLAQFILHEEDSQTSLAAMEAAGTLTPFYPEIFSRCLVRKLSEGLHSELQEESSQFQHDRCLQALAAVSTHPSIMKETVPILLQHLQKVPKGSMQAGIHSVVSVCQSLQQVALQCKKNAQNYWYFHQAVVPCLMGLAVQAAMQENTHTVLSQVLLKEDSLSAMVLVISAACMYLSPELAAQSVSKVVPLFLDGELSFLPGNSFPSTFQPFQVGWDGQHPVATQKKLVALLTAFVCALPRNVPIPQQDRLLRELLALSCSCDCPFTATAAAKCFAGLVNKHPAGPQLDELLGAAMNKLEEGLNEGPRRSQALTLLLWVSKALLLRYHPLASRLTDKLLVLLGDTVLGPAAGDGFALLMADSPDVLGKSCHADVRLMFRQRFFTECVPQLVQGFHTASPGVKANYLKGLSHILNHLPKPVLVTELPTLLPLLLEALSCLDRVVQLSTLHCLQPLLLDAPLVVSLHVDTLVGKFLGLTESPAMAIRIAALQCLHALASLPTPVVIPYKPRVIRALAKPLDDKKRLVRKEAVTARGEWFLLGTPGR</sequence>
<dbReference type="GO" id="GO:0071817">
    <property type="term" value="C:MMXD complex"/>
    <property type="evidence" value="ECO:0007669"/>
    <property type="project" value="TreeGrafter"/>
</dbReference>
<evidence type="ECO:0000313" key="14">
    <source>
        <dbReference type="Proteomes" id="UP001190640"/>
    </source>
</evidence>
<feature type="region of interest" description="Disordered" evidence="11">
    <location>
        <begin position="1"/>
        <end position="29"/>
    </location>
</feature>
<comment type="similarity">
    <text evidence="3 10">Belongs to the MET18/MMS19 family.</text>
</comment>
<keyword evidence="4 10" id="KW-0963">Cytoplasm</keyword>
<dbReference type="Pfam" id="PF12460">
    <property type="entry name" value="MMS19_C"/>
    <property type="match status" value="1"/>
</dbReference>
<keyword evidence="7 10" id="KW-0234">DNA repair</keyword>
<organism evidence="14 15">
    <name type="scientific">Eublepharis macularius</name>
    <name type="common">Leopard gecko</name>
    <name type="synonym">Cyrtodactylus macularius</name>
    <dbReference type="NCBI Taxonomy" id="481883"/>
    <lineage>
        <taxon>Eukaryota</taxon>
        <taxon>Metazoa</taxon>
        <taxon>Chordata</taxon>
        <taxon>Craniata</taxon>
        <taxon>Vertebrata</taxon>
        <taxon>Euteleostomi</taxon>
        <taxon>Lepidosauria</taxon>
        <taxon>Squamata</taxon>
        <taxon>Bifurcata</taxon>
        <taxon>Gekkota</taxon>
        <taxon>Eublepharidae</taxon>
        <taxon>Eublepharinae</taxon>
        <taxon>Eublepharis</taxon>
    </lineage>
</organism>
<keyword evidence="5" id="KW-0677">Repeat</keyword>
<evidence type="ECO:0000259" key="12">
    <source>
        <dbReference type="Pfam" id="PF12460"/>
    </source>
</evidence>
<feature type="domain" description="MMS19 C-terminal" evidence="12">
    <location>
        <begin position="543"/>
        <end position="976"/>
    </location>
</feature>
<dbReference type="Gene3D" id="1.25.10.10">
    <property type="entry name" value="Leucine-rich Repeat Variant"/>
    <property type="match status" value="2"/>
</dbReference>
<dbReference type="InterPro" id="IPR016024">
    <property type="entry name" value="ARM-type_fold"/>
</dbReference>
<evidence type="ECO:0000256" key="8">
    <source>
        <dbReference type="ARBA" id="ARBA00023212"/>
    </source>
</evidence>
<dbReference type="GO" id="GO:0051604">
    <property type="term" value="P:protein maturation"/>
    <property type="evidence" value="ECO:0007669"/>
    <property type="project" value="UniProtKB-UniRule"/>
</dbReference>
<evidence type="ECO:0000256" key="4">
    <source>
        <dbReference type="ARBA" id="ARBA00022490"/>
    </source>
</evidence>
<evidence type="ECO:0000259" key="13">
    <source>
        <dbReference type="Pfam" id="PF14500"/>
    </source>
</evidence>
<dbReference type="GO" id="GO:0016226">
    <property type="term" value="P:iron-sulfur cluster assembly"/>
    <property type="evidence" value="ECO:0007669"/>
    <property type="project" value="UniProtKB-UniRule"/>
</dbReference>
<comment type="subcellular location">
    <subcellularLocation>
        <location evidence="2 10">Cytoplasm</location>
        <location evidence="2 10">Cytoskeleton</location>
        <location evidence="2 10">Spindle</location>
    </subcellularLocation>
    <subcellularLocation>
        <location evidence="1 10">Nucleus</location>
    </subcellularLocation>
</comment>
<dbReference type="PANTHER" id="PTHR12891:SF0">
    <property type="entry name" value="MMS19 NUCLEOTIDE EXCISION REPAIR PROTEIN HOMOLOG"/>
    <property type="match status" value="1"/>
</dbReference>
<dbReference type="KEGG" id="emc:129331792"/>
<feature type="domain" description="MMS19 N-terminal" evidence="13">
    <location>
        <begin position="45"/>
        <end position="306"/>
    </location>
</feature>
<dbReference type="FunFam" id="1.25.10.10:FF:000114">
    <property type="entry name" value="MMS19 nucleotide excision repair protein homolog isoform X2"/>
    <property type="match status" value="1"/>
</dbReference>
<keyword evidence="9 10" id="KW-0539">Nucleus</keyword>
<proteinExistence type="inferred from homology"/>
<dbReference type="RefSeq" id="XP_054838281.1">
    <property type="nucleotide sequence ID" value="XM_054982306.1"/>
</dbReference>
<dbReference type="SUPFAM" id="SSF48371">
    <property type="entry name" value="ARM repeat"/>
    <property type="match status" value="1"/>
</dbReference>
<evidence type="ECO:0000256" key="10">
    <source>
        <dbReference type="RuleBase" id="RU367072"/>
    </source>
</evidence>
<evidence type="ECO:0000256" key="9">
    <source>
        <dbReference type="ARBA" id="ARBA00023242"/>
    </source>
</evidence>
<keyword evidence="14" id="KW-1185">Reference proteome</keyword>
<dbReference type="CTD" id="64210"/>
<protein>
    <recommendedName>
        <fullName evidence="10">MMS19 nucleotide excision repair protein</fullName>
    </recommendedName>
</protein>
<evidence type="ECO:0000256" key="2">
    <source>
        <dbReference type="ARBA" id="ARBA00004186"/>
    </source>
</evidence>
<evidence type="ECO:0000256" key="7">
    <source>
        <dbReference type="ARBA" id="ARBA00023204"/>
    </source>
</evidence>
<dbReference type="InterPro" id="IPR011989">
    <property type="entry name" value="ARM-like"/>
</dbReference>
<dbReference type="GO" id="GO:0005634">
    <property type="term" value="C:nucleus"/>
    <property type="evidence" value="ECO:0007669"/>
    <property type="project" value="UniProtKB-SubCell"/>
</dbReference>
<comment type="subunit">
    <text evidence="10">Component of the CIA complex.</text>
</comment>
<reference evidence="15" key="1">
    <citation type="submission" date="2025-08" db="UniProtKB">
        <authorList>
            <consortium name="RefSeq"/>
        </authorList>
    </citation>
    <scope>IDENTIFICATION</scope>
    <source>
        <tissue evidence="15">Blood</tissue>
    </source>
</reference>
<dbReference type="AlphaFoldDB" id="A0AA97JIW9"/>
<evidence type="ECO:0000256" key="5">
    <source>
        <dbReference type="ARBA" id="ARBA00022737"/>
    </source>
</evidence>
<comment type="function">
    <text evidence="10">Key component of the cytosolic iron-sulfur protein assembly (CIA) complex, a multiprotein complex that mediates the incorporation of iron-sulfur cluster into apoproteins specifically involved in DNA metabolism and genomic integrity. In the CIA complex, MMS19 acts as an adapter between early-acting CIA components and a subset of cellular target iron-sulfur proteins.</text>
</comment>
<dbReference type="Pfam" id="PF14500">
    <property type="entry name" value="MMS19_N"/>
    <property type="match status" value="1"/>
</dbReference>
<name>A0AA97JIW9_EUBMA</name>
<dbReference type="InterPro" id="IPR039920">
    <property type="entry name" value="MMS19"/>
</dbReference>
<evidence type="ECO:0000256" key="6">
    <source>
        <dbReference type="ARBA" id="ARBA00022763"/>
    </source>
</evidence>
<evidence type="ECO:0000256" key="1">
    <source>
        <dbReference type="ARBA" id="ARBA00004123"/>
    </source>
</evidence>
<dbReference type="GO" id="GO:0006281">
    <property type="term" value="P:DNA repair"/>
    <property type="evidence" value="ECO:0007669"/>
    <property type="project" value="UniProtKB-UniRule"/>
</dbReference>
<accession>A0AA97JIW9</accession>
<keyword evidence="6 10" id="KW-0227">DNA damage</keyword>
<evidence type="ECO:0000256" key="11">
    <source>
        <dbReference type="SAM" id="MobiDB-lite"/>
    </source>
</evidence>
<dbReference type="GO" id="GO:0097361">
    <property type="term" value="C:cytosolic [4Fe-4S] assembly targeting complex"/>
    <property type="evidence" value="ECO:0007669"/>
    <property type="project" value="UniProtKB-UniRule"/>
</dbReference>
<evidence type="ECO:0000313" key="15">
    <source>
        <dbReference type="RefSeq" id="XP_054838281.1"/>
    </source>
</evidence>
<evidence type="ECO:0000256" key="3">
    <source>
        <dbReference type="ARBA" id="ARBA00009340"/>
    </source>
</evidence>
<gene>
    <name evidence="15" type="primary">MMS19</name>
</gene>
<dbReference type="PANTHER" id="PTHR12891">
    <property type="entry name" value="DNA REPAIR/TRANSCRIPTION PROTEIN MET18/MMS19"/>
    <property type="match status" value="1"/>
</dbReference>
<dbReference type="Proteomes" id="UP001190640">
    <property type="component" value="Chromosome 6"/>
</dbReference>